<gene>
    <name evidence="2" type="ORF">AA23TX_00435</name>
</gene>
<dbReference type="AlphaFoldDB" id="A0A6I8LDM2"/>
<organism evidence="2 3">
    <name type="scientific">Amycolatopsis camponoti</name>
    <dbReference type="NCBI Taxonomy" id="2606593"/>
    <lineage>
        <taxon>Bacteria</taxon>
        <taxon>Bacillati</taxon>
        <taxon>Actinomycetota</taxon>
        <taxon>Actinomycetes</taxon>
        <taxon>Pseudonocardiales</taxon>
        <taxon>Pseudonocardiaceae</taxon>
        <taxon>Amycolatopsis</taxon>
    </lineage>
</organism>
<dbReference type="Proteomes" id="UP000399805">
    <property type="component" value="Unassembled WGS sequence"/>
</dbReference>
<keyword evidence="3" id="KW-1185">Reference proteome</keyword>
<protein>
    <recommendedName>
        <fullName evidence="1">DUF4365 domain-containing protein</fullName>
    </recommendedName>
</protein>
<dbReference type="InterPro" id="IPR025375">
    <property type="entry name" value="DUF4365"/>
</dbReference>
<dbReference type="RefSeq" id="WP_155540914.1">
    <property type="nucleotide sequence ID" value="NZ_CABVGP010000001.1"/>
</dbReference>
<sequence length="104" mass="11586">MPKRPLQHVIGSKAAAAVSRIWLDIDAAVDEVKNDYGEDLLVQTSLRGEVDPSRVWVQVKGRSQIDPTSFNKKSVRVPIDRAIRWAYSAETVALVLWDVSADRG</sequence>
<evidence type="ECO:0000313" key="3">
    <source>
        <dbReference type="Proteomes" id="UP000399805"/>
    </source>
</evidence>
<reference evidence="2 3" key="1">
    <citation type="submission" date="2019-09" db="EMBL/GenBank/DDBJ databases">
        <authorList>
            <person name="Leyn A S."/>
        </authorList>
    </citation>
    <scope>NUCLEOTIDE SEQUENCE [LARGE SCALE GENOMIC DNA]</scope>
    <source>
        <strain evidence="2">AA231_1</strain>
    </source>
</reference>
<dbReference type="Pfam" id="PF14280">
    <property type="entry name" value="DUF4365"/>
    <property type="match status" value="1"/>
</dbReference>
<evidence type="ECO:0000313" key="2">
    <source>
        <dbReference type="EMBL" id="VVJ15414.1"/>
    </source>
</evidence>
<accession>A0A6I8LDM2</accession>
<feature type="domain" description="DUF4365" evidence="1">
    <location>
        <begin position="18"/>
        <end position="102"/>
    </location>
</feature>
<dbReference type="EMBL" id="CABVGP010000001">
    <property type="protein sequence ID" value="VVJ15414.1"/>
    <property type="molecule type" value="Genomic_DNA"/>
</dbReference>
<name>A0A6I8LDM2_9PSEU</name>
<proteinExistence type="predicted"/>
<evidence type="ECO:0000259" key="1">
    <source>
        <dbReference type="Pfam" id="PF14280"/>
    </source>
</evidence>